<dbReference type="AlphaFoldDB" id="A0A163T762"/>
<comment type="caution">
    <text evidence="4">The sequence shown here is derived from an EMBL/GenBank/DDBJ whole genome shotgun (WGS) entry which is preliminary data.</text>
</comment>
<dbReference type="PANTHER" id="PTHR42698">
    <property type="entry name" value="GTPASE ERA"/>
    <property type="match status" value="1"/>
</dbReference>
<protein>
    <submittedName>
        <fullName evidence="4">GTPase Era</fullName>
    </submittedName>
</protein>
<dbReference type="InterPro" id="IPR005662">
    <property type="entry name" value="GTPase_Era-like"/>
</dbReference>
<evidence type="ECO:0000256" key="1">
    <source>
        <dbReference type="SAM" id="MobiDB-lite"/>
    </source>
</evidence>
<evidence type="ECO:0000313" key="5">
    <source>
        <dbReference type="Proteomes" id="UP000076447"/>
    </source>
</evidence>
<dbReference type="InterPro" id="IPR006073">
    <property type="entry name" value="GTP-bd"/>
</dbReference>
<dbReference type="GO" id="GO:0005525">
    <property type="term" value="F:GTP binding"/>
    <property type="evidence" value="ECO:0007669"/>
    <property type="project" value="InterPro"/>
</dbReference>
<dbReference type="RefSeq" id="WP_068706649.1">
    <property type="nucleotide sequence ID" value="NZ_JBIVFZ010000001.1"/>
</dbReference>
<keyword evidence="2" id="KW-0812">Transmembrane</keyword>
<evidence type="ECO:0000313" key="4">
    <source>
        <dbReference type="EMBL" id="KZM37186.1"/>
    </source>
</evidence>
<feature type="transmembrane region" description="Helical" evidence="2">
    <location>
        <begin position="385"/>
        <end position="407"/>
    </location>
</feature>
<proteinExistence type="predicted"/>
<reference evidence="4 5" key="1">
    <citation type="submission" date="2016-01" db="EMBL/GenBank/DDBJ databases">
        <title>Genome sequence of Oerskovia enterophila VJag, an agar and cellulose degrading bacterium.</title>
        <authorList>
            <person name="Poehlein A."/>
            <person name="Jag V."/>
            <person name="Bengelsdorf F."/>
            <person name="Duerre P."/>
            <person name="Daniel R."/>
        </authorList>
    </citation>
    <scope>NUCLEOTIDE SEQUENCE [LARGE SCALE GENOMIC DNA]</scope>
    <source>
        <strain evidence="4 5">VJag</strain>
    </source>
</reference>
<dbReference type="EMBL" id="LRIE01000022">
    <property type="protein sequence ID" value="KZM37186.1"/>
    <property type="molecule type" value="Genomic_DNA"/>
</dbReference>
<name>A0A163T762_9CELL</name>
<dbReference type="GO" id="GO:0000028">
    <property type="term" value="P:ribosomal small subunit assembly"/>
    <property type="evidence" value="ECO:0007669"/>
    <property type="project" value="TreeGrafter"/>
</dbReference>
<dbReference type="Pfam" id="PF01926">
    <property type="entry name" value="MMR_HSR1"/>
    <property type="match status" value="1"/>
</dbReference>
<evidence type="ECO:0000259" key="3">
    <source>
        <dbReference type="Pfam" id="PF01926"/>
    </source>
</evidence>
<dbReference type="SUPFAM" id="SSF52540">
    <property type="entry name" value="P-loop containing nucleoside triphosphate hydrolases"/>
    <property type="match status" value="1"/>
</dbReference>
<evidence type="ECO:0000256" key="2">
    <source>
        <dbReference type="SAM" id="Phobius"/>
    </source>
</evidence>
<feature type="region of interest" description="Disordered" evidence="1">
    <location>
        <begin position="485"/>
        <end position="528"/>
    </location>
</feature>
<dbReference type="Gene3D" id="3.40.50.300">
    <property type="entry name" value="P-loop containing nucleotide triphosphate hydrolases"/>
    <property type="match status" value="1"/>
</dbReference>
<feature type="domain" description="G" evidence="3">
    <location>
        <begin position="54"/>
        <end position="193"/>
    </location>
</feature>
<accession>A0A163T762</accession>
<organism evidence="4 5">
    <name type="scientific">Oerskovia enterophila</name>
    <dbReference type="NCBI Taxonomy" id="43678"/>
    <lineage>
        <taxon>Bacteria</taxon>
        <taxon>Bacillati</taxon>
        <taxon>Actinomycetota</taxon>
        <taxon>Actinomycetes</taxon>
        <taxon>Micrococcales</taxon>
        <taxon>Cellulomonadaceae</taxon>
        <taxon>Oerskovia</taxon>
    </lineage>
</organism>
<dbReference type="STRING" id="43678.OJAG_01020"/>
<keyword evidence="2" id="KW-1133">Transmembrane helix</keyword>
<dbReference type="GO" id="GO:0019843">
    <property type="term" value="F:rRNA binding"/>
    <property type="evidence" value="ECO:0007669"/>
    <property type="project" value="TreeGrafter"/>
</dbReference>
<sequence length="528" mass="55597">MTSHDSQLRSRADDLGKALDLAGDRLDPEVADRIRTAIGGVRERLALGVDHTVVALAGGTGSGKSSLFNRISRLNFADVGAKRPTTARITACSWSDQATALLDWLEVDPERRITRGSELDGDAEEGLDGLVLLDLPDHDSIEPAHQAVVDRVLPLVDLLVWVVDPQKYADDALHSGYLQKSVGLEASMVVALNQIDTVPTTQRGNLVADMGRLLEEDGLSGVYVTMVSARTGEGLGQVRELLQQAVARRSVAASRVAGELDRAGALLLEQTPGEVPWTMSTAVDEEVSAIGEATGLSAVAGQVAAAVRNGYGRPEFAPPQTDAVALSRSRWLARAGKSLRPGWKQALDEVVAPADRLVEDTQRALSKVSLDTRGPSSARATRTTALVAIGVAVVTGALAILSSSGVLDLDRTIVAASAIVAGAAVLVALGFFLAGIQIRRTLARRREATVLASGRGAVERVVQETMGKPTQKLLDEHRRVRELAQSARDTGRTAPLTGALSLPTAHDLVAPSTDGPTTPDTAAREPSA</sequence>
<dbReference type="OrthoDB" id="974105at2"/>
<gene>
    <name evidence="4" type="primary">era_1</name>
    <name evidence="4" type="ORF">OJAG_01020</name>
</gene>
<keyword evidence="2" id="KW-0472">Membrane</keyword>
<dbReference type="Proteomes" id="UP000076447">
    <property type="component" value="Unassembled WGS sequence"/>
</dbReference>
<dbReference type="GO" id="GO:0043024">
    <property type="term" value="F:ribosomal small subunit binding"/>
    <property type="evidence" value="ECO:0007669"/>
    <property type="project" value="TreeGrafter"/>
</dbReference>
<dbReference type="GO" id="GO:0005829">
    <property type="term" value="C:cytosol"/>
    <property type="evidence" value="ECO:0007669"/>
    <property type="project" value="TreeGrafter"/>
</dbReference>
<dbReference type="PANTHER" id="PTHR42698:SF1">
    <property type="entry name" value="GTPASE ERA, MITOCHONDRIAL"/>
    <property type="match status" value="1"/>
</dbReference>
<feature type="transmembrane region" description="Helical" evidence="2">
    <location>
        <begin position="413"/>
        <end position="436"/>
    </location>
</feature>
<dbReference type="PATRIC" id="fig|43678.3.peg.116"/>
<dbReference type="InterPro" id="IPR027417">
    <property type="entry name" value="P-loop_NTPase"/>
</dbReference>